<dbReference type="InterPro" id="IPR011054">
    <property type="entry name" value="Rudment_hybrid_motif"/>
</dbReference>
<reference evidence="17" key="1">
    <citation type="submission" date="2018-02" db="EMBL/GenBank/DDBJ databases">
        <authorList>
            <person name="Hausmann B."/>
        </authorList>
    </citation>
    <scope>NUCLEOTIDE SEQUENCE [LARGE SCALE GENOMIC DNA]</scope>
    <source>
        <strain evidence="17">Peat soil MAG SbF1</strain>
    </source>
</reference>
<dbReference type="InterPro" id="IPR005482">
    <property type="entry name" value="Biotin_COase_C"/>
</dbReference>
<evidence type="ECO:0000256" key="6">
    <source>
        <dbReference type="ARBA" id="ARBA00022723"/>
    </source>
</evidence>
<dbReference type="InterPro" id="IPR016185">
    <property type="entry name" value="PreATP-grasp_dom_sf"/>
</dbReference>
<comment type="subunit">
    <text evidence="3 13">Acetyl-CoA carboxylase is a heterohexamer of biotin carboxyl carrier protein, biotin carboxylase and the two subunits of carboxyl transferase in a 2:2 complex.</text>
</comment>
<organism evidence="16 17">
    <name type="scientific">Candidatus Desulfosporosinus infrequens</name>
    <dbReference type="NCBI Taxonomy" id="2043169"/>
    <lineage>
        <taxon>Bacteria</taxon>
        <taxon>Bacillati</taxon>
        <taxon>Bacillota</taxon>
        <taxon>Clostridia</taxon>
        <taxon>Eubacteriales</taxon>
        <taxon>Desulfitobacteriaceae</taxon>
        <taxon>Desulfosporosinus</taxon>
    </lineage>
</organism>
<dbReference type="InterPro" id="IPR011761">
    <property type="entry name" value="ATP-grasp"/>
</dbReference>
<dbReference type="InterPro" id="IPR011764">
    <property type="entry name" value="Biotin_carboxylation_dom"/>
</dbReference>
<dbReference type="PROSITE" id="PS50975">
    <property type="entry name" value="ATP_GRASP"/>
    <property type="match status" value="1"/>
</dbReference>
<dbReference type="SMART" id="SM00878">
    <property type="entry name" value="Biotin_carb_C"/>
    <property type="match status" value="1"/>
</dbReference>
<evidence type="ECO:0000256" key="4">
    <source>
        <dbReference type="ARBA" id="ARBA00013263"/>
    </source>
</evidence>
<evidence type="ECO:0000256" key="12">
    <source>
        <dbReference type="PROSITE-ProRule" id="PRU00409"/>
    </source>
</evidence>
<dbReference type="Pfam" id="PF02785">
    <property type="entry name" value="Biotin_carb_C"/>
    <property type="match status" value="1"/>
</dbReference>
<evidence type="ECO:0000256" key="5">
    <source>
        <dbReference type="ARBA" id="ARBA00022598"/>
    </source>
</evidence>
<dbReference type="EC" id="6.3.4.14" evidence="4 13"/>
<evidence type="ECO:0000259" key="14">
    <source>
        <dbReference type="PROSITE" id="PS50975"/>
    </source>
</evidence>
<dbReference type="FunFam" id="3.40.50.20:FF:000010">
    <property type="entry name" value="Propionyl-CoA carboxylase subunit alpha"/>
    <property type="match status" value="1"/>
</dbReference>
<dbReference type="NCBIfam" id="TIGR00514">
    <property type="entry name" value="accC"/>
    <property type="match status" value="1"/>
</dbReference>
<proteinExistence type="predicted"/>
<dbReference type="GO" id="GO:0004075">
    <property type="term" value="F:biotin carboxylase activity"/>
    <property type="evidence" value="ECO:0007669"/>
    <property type="project" value="UniProtKB-EC"/>
</dbReference>
<dbReference type="GO" id="GO:0005524">
    <property type="term" value="F:ATP binding"/>
    <property type="evidence" value="ECO:0007669"/>
    <property type="project" value="UniProtKB-UniRule"/>
</dbReference>
<dbReference type="AlphaFoldDB" id="A0A2U3KL54"/>
<keyword evidence="13" id="KW-0275">Fatty acid biosynthesis</keyword>
<protein>
    <recommendedName>
        <fullName evidence="4 13">Biotin carboxylase</fullName>
        <ecNumber evidence="4 13">6.3.4.14</ecNumber>
    </recommendedName>
    <alternativeName>
        <fullName evidence="13">Acetyl-coenzyme A carboxylase biotin carboxylase subunit A</fullName>
    </alternativeName>
</protein>
<dbReference type="SUPFAM" id="SSF51246">
    <property type="entry name" value="Rudiment single hybrid motif"/>
    <property type="match status" value="1"/>
</dbReference>
<dbReference type="PANTHER" id="PTHR48095">
    <property type="entry name" value="PYRUVATE CARBOXYLASE SUBUNIT A"/>
    <property type="match status" value="1"/>
</dbReference>
<keyword evidence="13" id="KW-0276">Fatty acid metabolism</keyword>
<keyword evidence="13" id="KW-0444">Lipid biosynthesis</keyword>
<sequence>MFKKILIANRGEIAVRVMRTCQEMQIKTIAIYSTVDSESLHVKLADEAVEFAASTGYLNMDWIIQTALDMKAQAIHPGYGFLAENPLFATKIKEAGLVFIGPEAQTMATMGDKAKGRETMISYGCPVIPGGSGIITNIEEALLIARTLGYPVLIKAVAGGGGRGMRLALQEDELLAGLESAQSEAKSCFGNPDVYLEKYLVGCRHVEVQVLADNYGEVVTLGERDCSIQRRHQKLIEESPSPAITPELRARMSQVTHDAVKAAHYRGAGTLEFLVDKDLNFYFMEMNTRIQVEHTVTELVCGLDLIKEQIRIADGEPLGYDQSDIRLNGWAMECRINAEDPVTFMPCPGKMEFYRPPGGYGVRVDSAAYSGYTISPYYDSLIGKLVVYGQTRAEVLDRMQRALAEFSIRGIKTTIPFHQVILADTDFKNGEFTTDFIQQKLDAKLLNIKDSPTQPNQVNEASDTLLVSAICAAIESYGDSENERYRINDIQSKGQTRSLWTIAGLIGGRVR</sequence>
<evidence type="ECO:0000256" key="1">
    <source>
        <dbReference type="ARBA" id="ARBA00003761"/>
    </source>
</evidence>
<evidence type="ECO:0000256" key="7">
    <source>
        <dbReference type="ARBA" id="ARBA00022741"/>
    </source>
</evidence>
<evidence type="ECO:0000313" key="17">
    <source>
        <dbReference type="Proteomes" id="UP000238916"/>
    </source>
</evidence>
<dbReference type="InterPro" id="IPR004549">
    <property type="entry name" value="Acetyl_CoA_COase_biotin_COase"/>
</dbReference>
<keyword evidence="9" id="KW-0460">Magnesium</keyword>
<dbReference type="FunFam" id="3.30.1490.20:FF:000018">
    <property type="entry name" value="Biotin carboxylase"/>
    <property type="match status" value="1"/>
</dbReference>
<dbReference type="GO" id="GO:2001295">
    <property type="term" value="P:malonyl-CoA biosynthetic process"/>
    <property type="evidence" value="ECO:0007669"/>
    <property type="project" value="UniProtKB-UniPathway"/>
</dbReference>
<evidence type="ECO:0000256" key="2">
    <source>
        <dbReference type="ARBA" id="ARBA00004956"/>
    </source>
</evidence>
<keyword evidence="10 13" id="KW-0092">Biotin</keyword>
<evidence type="ECO:0000256" key="13">
    <source>
        <dbReference type="RuleBase" id="RU365063"/>
    </source>
</evidence>
<dbReference type="InterPro" id="IPR051602">
    <property type="entry name" value="ACC_Biotin_Carboxylase"/>
</dbReference>
<dbReference type="PROSITE" id="PS00867">
    <property type="entry name" value="CPSASE_2"/>
    <property type="match status" value="1"/>
</dbReference>
<dbReference type="EMBL" id="OMOF01000135">
    <property type="protein sequence ID" value="SPF40297.1"/>
    <property type="molecule type" value="Genomic_DNA"/>
</dbReference>
<dbReference type="Proteomes" id="UP000238916">
    <property type="component" value="Unassembled WGS sequence"/>
</dbReference>
<dbReference type="InterPro" id="IPR005481">
    <property type="entry name" value="BC-like_N"/>
</dbReference>
<feature type="domain" description="Biotin carboxylation" evidence="15">
    <location>
        <begin position="1"/>
        <end position="442"/>
    </location>
</feature>
<evidence type="ECO:0000256" key="8">
    <source>
        <dbReference type="ARBA" id="ARBA00022840"/>
    </source>
</evidence>
<keyword evidence="6" id="KW-0479">Metal-binding</keyword>
<keyword evidence="13" id="KW-0443">Lipid metabolism</keyword>
<evidence type="ECO:0000313" key="16">
    <source>
        <dbReference type="EMBL" id="SPF40297.1"/>
    </source>
</evidence>
<dbReference type="PROSITE" id="PS50979">
    <property type="entry name" value="BC"/>
    <property type="match status" value="1"/>
</dbReference>
<evidence type="ECO:0000256" key="11">
    <source>
        <dbReference type="ARBA" id="ARBA00048600"/>
    </source>
</evidence>
<dbReference type="SUPFAM" id="SSF56059">
    <property type="entry name" value="Glutathione synthetase ATP-binding domain-like"/>
    <property type="match status" value="1"/>
</dbReference>
<comment type="function">
    <text evidence="1 13">This protein is a component of the acetyl coenzyme A carboxylase complex; first, biotin carboxylase catalyzes the carboxylation of the carrier protein and then the transcarboxylase transfers the carboxyl group to form malonyl-CoA.</text>
</comment>
<dbReference type="Pfam" id="PF00289">
    <property type="entry name" value="Biotin_carb_N"/>
    <property type="match status" value="1"/>
</dbReference>
<dbReference type="InterPro" id="IPR005479">
    <property type="entry name" value="CPAse_ATP-bd"/>
</dbReference>
<dbReference type="OrthoDB" id="9807469at2"/>
<evidence type="ECO:0000256" key="9">
    <source>
        <dbReference type="ARBA" id="ARBA00022842"/>
    </source>
</evidence>
<keyword evidence="8 12" id="KW-0067">ATP-binding</keyword>
<keyword evidence="7 12" id="KW-0547">Nucleotide-binding</keyword>
<name>A0A2U3KL54_9FIRM</name>
<dbReference type="NCBIfam" id="NF006367">
    <property type="entry name" value="PRK08591.1"/>
    <property type="match status" value="1"/>
</dbReference>
<dbReference type="SUPFAM" id="SSF52440">
    <property type="entry name" value="PreATP-grasp domain"/>
    <property type="match status" value="1"/>
</dbReference>
<dbReference type="Pfam" id="PF02786">
    <property type="entry name" value="CPSase_L_D2"/>
    <property type="match status" value="1"/>
</dbReference>
<evidence type="ECO:0000256" key="10">
    <source>
        <dbReference type="ARBA" id="ARBA00023267"/>
    </source>
</evidence>
<feature type="domain" description="ATP-grasp" evidence="14">
    <location>
        <begin position="117"/>
        <end position="314"/>
    </location>
</feature>
<accession>A0A2U3KL54</accession>
<evidence type="ECO:0000256" key="3">
    <source>
        <dbReference type="ARBA" id="ARBA00011750"/>
    </source>
</evidence>
<dbReference type="UniPathway" id="UPA00655">
    <property type="reaction ID" value="UER00711"/>
</dbReference>
<dbReference type="GO" id="GO:0046872">
    <property type="term" value="F:metal ion binding"/>
    <property type="evidence" value="ECO:0007669"/>
    <property type="project" value="UniProtKB-KW"/>
</dbReference>
<keyword evidence="5 13" id="KW-0436">Ligase</keyword>
<gene>
    <name evidence="16" type="primary">pccA</name>
    <name evidence="16" type="ORF">SBF1_220015</name>
</gene>
<evidence type="ECO:0000259" key="15">
    <source>
        <dbReference type="PROSITE" id="PS50979"/>
    </source>
</evidence>
<dbReference type="PANTHER" id="PTHR48095:SF2">
    <property type="entry name" value="BIOTIN CARBOXYLASE, CHLOROPLASTIC"/>
    <property type="match status" value="1"/>
</dbReference>
<comment type="catalytic activity">
    <reaction evidence="11 13">
        <text>N(6)-biotinyl-L-lysyl-[protein] + hydrogencarbonate + ATP = N(6)-carboxybiotinyl-L-lysyl-[protein] + ADP + phosphate + H(+)</text>
        <dbReference type="Rhea" id="RHEA:13501"/>
        <dbReference type="Rhea" id="RHEA-COMP:10505"/>
        <dbReference type="Rhea" id="RHEA-COMP:10506"/>
        <dbReference type="ChEBI" id="CHEBI:15378"/>
        <dbReference type="ChEBI" id="CHEBI:17544"/>
        <dbReference type="ChEBI" id="CHEBI:30616"/>
        <dbReference type="ChEBI" id="CHEBI:43474"/>
        <dbReference type="ChEBI" id="CHEBI:83144"/>
        <dbReference type="ChEBI" id="CHEBI:83145"/>
        <dbReference type="ChEBI" id="CHEBI:456216"/>
        <dbReference type="EC" id="6.3.4.14"/>
    </reaction>
</comment>
<comment type="pathway">
    <text evidence="2 13">Lipid metabolism; malonyl-CoA biosynthesis; malonyl-CoA from acetyl-CoA: step 1/1.</text>
</comment>
<dbReference type="Gene3D" id="3.30.470.20">
    <property type="entry name" value="ATP-grasp fold, B domain"/>
    <property type="match status" value="1"/>
</dbReference>
<dbReference type="GO" id="GO:0006633">
    <property type="term" value="P:fatty acid biosynthetic process"/>
    <property type="evidence" value="ECO:0007669"/>
    <property type="project" value="UniProtKB-KW"/>
</dbReference>